<proteinExistence type="inferred from homology"/>
<keyword evidence="13" id="KW-1185">Reference proteome</keyword>
<accession>A0ABS1HNF1</accession>
<dbReference type="EC" id="1.1.1.298" evidence="4"/>
<dbReference type="PANTHER" id="PTHR43086">
    <property type="entry name" value="VERY-LONG-CHAIN 3-OXOOACYL-COA REDUCTASE"/>
    <property type="match status" value="1"/>
</dbReference>
<evidence type="ECO:0000256" key="4">
    <source>
        <dbReference type="ARBA" id="ARBA00044050"/>
    </source>
</evidence>
<comment type="catalytic activity">
    <reaction evidence="10">
        <text>3-hydroxypropanoate + NADP(+) = 3-oxopropanoate + NADPH + H(+)</text>
        <dbReference type="Rhea" id="RHEA:26438"/>
        <dbReference type="ChEBI" id="CHEBI:15378"/>
        <dbReference type="ChEBI" id="CHEBI:16510"/>
        <dbReference type="ChEBI" id="CHEBI:33190"/>
        <dbReference type="ChEBI" id="CHEBI:57783"/>
        <dbReference type="ChEBI" id="CHEBI:58349"/>
        <dbReference type="EC" id="1.1.1.298"/>
    </reaction>
</comment>
<dbReference type="EC" id="1.1.1.381" evidence="5"/>
<dbReference type="PANTHER" id="PTHR43086:SF3">
    <property type="entry name" value="NADP-DEPENDENT 3-HYDROXY ACID DEHYDROGENASE YDFG"/>
    <property type="match status" value="1"/>
</dbReference>
<evidence type="ECO:0000256" key="2">
    <source>
        <dbReference type="ARBA" id="ARBA00023002"/>
    </source>
</evidence>
<dbReference type="Gene3D" id="3.40.50.720">
    <property type="entry name" value="NAD(P)-binding Rossmann-like Domain"/>
    <property type="match status" value="1"/>
</dbReference>
<organism evidence="12 13">
    <name type="scientific">Carboxylicivirga marina</name>
    <dbReference type="NCBI Taxonomy" id="2800988"/>
    <lineage>
        <taxon>Bacteria</taxon>
        <taxon>Pseudomonadati</taxon>
        <taxon>Bacteroidota</taxon>
        <taxon>Bacteroidia</taxon>
        <taxon>Marinilabiliales</taxon>
        <taxon>Marinilabiliaceae</taxon>
        <taxon>Carboxylicivirga</taxon>
    </lineage>
</organism>
<keyword evidence="2" id="KW-0560">Oxidoreductase</keyword>
<name>A0ABS1HNF1_9BACT</name>
<evidence type="ECO:0000256" key="10">
    <source>
        <dbReference type="ARBA" id="ARBA00047274"/>
    </source>
</evidence>
<dbReference type="PRINTS" id="PR00081">
    <property type="entry name" value="GDHRDH"/>
</dbReference>
<evidence type="ECO:0000256" key="11">
    <source>
        <dbReference type="RuleBase" id="RU000363"/>
    </source>
</evidence>
<dbReference type="PRINTS" id="PR00080">
    <property type="entry name" value="SDRFAMILY"/>
</dbReference>
<evidence type="ECO:0000256" key="8">
    <source>
        <dbReference type="ARBA" id="ARBA00044349"/>
    </source>
</evidence>
<comment type="function">
    <text evidence="9">NADP-dependent dehydrogenase with broad substrate specificity acting on 3-hydroxy acids. Catalyzes the NADP-dependent oxidation of L-allo-threonine to L-2-amino-3-keto-butyrate, which is spontaneously decarboxylated into aminoacetone. Also acts on D-threonine, L-serine, D-serine, D-3-hydroxyisobutyrate, L-3-hydroxyisobutyrate, D-glycerate and L-glycerate. Able to catalyze the reduction of the malonic semialdehyde to 3-hydroxypropionic acid. YdfG is apparently supplementing RutE, the presumed malonic semialdehyde reductase involved in pyrimidine degradation since both are able to detoxify malonic semialdehyde.</text>
</comment>
<evidence type="ECO:0000256" key="9">
    <source>
        <dbReference type="ARBA" id="ARBA00045650"/>
    </source>
</evidence>
<sequence length="268" mass="30414">MSAQLAIITGASSGLGQTFAQHLAQQGWDLFLTGRRTKRLQSIQTQLKQKHGIQVHIQCANLLKAKELQDLIDKISQLQRIDMLINNAGFGNRNDFYKASYNEQNQMLQVHITAAARIIHEVVPKMKHRKKGAIINVSSLCAYMPAPLSYFYCSSKAFLVSLSECMHIDLQKHNISVQALCPGFIETEFHSRMGLITARSWLEQKLLWMKENDVVSISLRHLSSNKVICIPGFINKFIYHSVLFLPKCLYYKISAIQSNKLKTSHLIA</sequence>
<dbReference type="EMBL" id="JAENRR010000056">
    <property type="protein sequence ID" value="MBK3519194.1"/>
    <property type="molecule type" value="Genomic_DNA"/>
</dbReference>
<protein>
    <recommendedName>
        <fullName evidence="6">NADP-dependent 3-hydroxy acid dehydrogenase YdfG</fullName>
        <ecNumber evidence="4">1.1.1.298</ecNumber>
        <ecNumber evidence="5">1.1.1.381</ecNumber>
    </recommendedName>
    <alternativeName>
        <fullName evidence="8">L-allo-threonine dehydrogenase</fullName>
    </alternativeName>
    <alternativeName>
        <fullName evidence="7">Malonic semialdehyde reductase</fullName>
    </alternativeName>
</protein>
<evidence type="ECO:0000256" key="1">
    <source>
        <dbReference type="ARBA" id="ARBA00006484"/>
    </source>
</evidence>
<comment type="catalytic activity">
    <reaction evidence="3">
        <text>L-allo-threonine + NADP(+) = aminoacetone + CO2 + NADPH</text>
        <dbReference type="Rhea" id="RHEA:43524"/>
        <dbReference type="ChEBI" id="CHEBI:16526"/>
        <dbReference type="ChEBI" id="CHEBI:57783"/>
        <dbReference type="ChEBI" id="CHEBI:58320"/>
        <dbReference type="ChEBI" id="CHEBI:58349"/>
        <dbReference type="ChEBI" id="CHEBI:58585"/>
        <dbReference type="EC" id="1.1.1.381"/>
    </reaction>
</comment>
<dbReference type="SUPFAM" id="SSF51735">
    <property type="entry name" value="NAD(P)-binding Rossmann-fold domains"/>
    <property type="match status" value="1"/>
</dbReference>
<dbReference type="InterPro" id="IPR002347">
    <property type="entry name" value="SDR_fam"/>
</dbReference>
<evidence type="ECO:0000256" key="5">
    <source>
        <dbReference type="ARBA" id="ARBA00044059"/>
    </source>
</evidence>
<dbReference type="RefSeq" id="WP_200466414.1">
    <property type="nucleotide sequence ID" value="NZ_JAENRR010000056.1"/>
</dbReference>
<comment type="caution">
    <text evidence="12">The sequence shown here is derived from an EMBL/GenBank/DDBJ whole genome shotgun (WGS) entry which is preliminary data.</text>
</comment>
<dbReference type="InterPro" id="IPR020904">
    <property type="entry name" value="Sc_DH/Rdtase_CS"/>
</dbReference>
<dbReference type="Proteomes" id="UP000605676">
    <property type="component" value="Unassembled WGS sequence"/>
</dbReference>
<evidence type="ECO:0000313" key="12">
    <source>
        <dbReference type="EMBL" id="MBK3519194.1"/>
    </source>
</evidence>
<reference evidence="12 13" key="1">
    <citation type="submission" date="2021-01" db="EMBL/GenBank/DDBJ databases">
        <title>Carboxyliciviraga sp.nov., isolated from coastal sediments.</title>
        <authorList>
            <person name="Lu D."/>
            <person name="Zhang T."/>
        </authorList>
    </citation>
    <scope>NUCLEOTIDE SEQUENCE [LARGE SCALE GENOMIC DNA]</scope>
    <source>
        <strain evidence="12 13">N1Y132</strain>
    </source>
</reference>
<evidence type="ECO:0000313" key="13">
    <source>
        <dbReference type="Proteomes" id="UP000605676"/>
    </source>
</evidence>
<evidence type="ECO:0000256" key="6">
    <source>
        <dbReference type="ARBA" id="ARBA00044065"/>
    </source>
</evidence>
<dbReference type="Pfam" id="PF00106">
    <property type="entry name" value="adh_short"/>
    <property type="match status" value="1"/>
</dbReference>
<comment type="similarity">
    <text evidence="1 11">Belongs to the short-chain dehydrogenases/reductases (SDR) family.</text>
</comment>
<evidence type="ECO:0000256" key="3">
    <source>
        <dbReference type="ARBA" id="ARBA00043812"/>
    </source>
</evidence>
<gene>
    <name evidence="12" type="ORF">JIV24_17730</name>
</gene>
<dbReference type="PROSITE" id="PS00061">
    <property type="entry name" value="ADH_SHORT"/>
    <property type="match status" value="1"/>
</dbReference>
<dbReference type="PIRSF" id="PIRSF000126">
    <property type="entry name" value="11-beta-HSD1"/>
    <property type="match status" value="1"/>
</dbReference>
<evidence type="ECO:0000256" key="7">
    <source>
        <dbReference type="ARBA" id="ARBA00044271"/>
    </source>
</evidence>
<dbReference type="CDD" id="cd05233">
    <property type="entry name" value="SDR_c"/>
    <property type="match status" value="1"/>
</dbReference>
<dbReference type="InterPro" id="IPR036291">
    <property type="entry name" value="NAD(P)-bd_dom_sf"/>
</dbReference>